<dbReference type="PANTHER" id="PTHR44196:SF1">
    <property type="entry name" value="DEHYDROGENASE_REDUCTASE SDR FAMILY MEMBER 7B"/>
    <property type="match status" value="1"/>
</dbReference>
<dbReference type="AlphaFoldDB" id="G5JFD6"/>
<keyword evidence="4" id="KW-1185">Reference proteome</keyword>
<accession>G5JFD6</accession>
<dbReference type="PRINTS" id="PR00081">
    <property type="entry name" value="GDHRDH"/>
</dbReference>
<sequence length="256" mass="28853">MIGQHYVVTGGTSGLGNALVFKLLAKKVHVTLLVRDMNKAHQLYKDQYPELINIVSCDLTCQEDIQHLVNVFDTLPKIDGLIYSAGMGYFKAIDQHNDKEMINTYQLNILAFNLLLSVLRPFISDDGHIVGITSQAAFVTQAYAAHYGASKAAIYALLNALRLEEPTLHIMTVNTGPVATPFHQKADPSNTYAKKVEKLMINADELADKIIKGILKRQLEINEPRWMHYMLKMYQLAPRLAEKYFKRLFSNKGEKG</sequence>
<evidence type="ECO:0000256" key="1">
    <source>
        <dbReference type="ARBA" id="ARBA00006484"/>
    </source>
</evidence>
<dbReference type="Proteomes" id="UP000005413">
    <property type="component" value="Unassembled WGS sequence"/>
</dbReference>
<dbReference type="InterPro" id="IPR002347">
    <property type="entry name" value="SDR_fam"/>
</dbReference>
<gene>
    <name evidence="3" type="ORF">SS7213T_00673</name>
</gene>
<protein>
    <submittedName>
        <fullName evidence="3">Putative short chain dehydrogenase</fullName>
    </submittedName>
</protein>
<dbReference type="OrthoDB" id="9793345at2"/>
<evidence type="ECO:0000313" key="3">
    <source>
        <dbReference type="EMBL" id="EHJ09107.1"/>
    </source>
</evidence>
<dbReference type="Pfam" id="PF00106">
    <property type="entry name" value="adh_short"/>
    <property type="match status" value="1"/>
</dbReference>
<dbReference type="PROSITE" id="PS00061">
    <property type="entry name" value="ADH_SHORT"/>
    <property type="match status" value="1"/>
</dbReference>
<reference evidence="3 4" key="1">
    <citation type="journal article" date="2012" name="BMC Genomics">
        <title>Comparative genomic analysis of the genus Staphylococcus including Staphylococcus aureus and its newly described sister species Staphylococcus simiae.</title>
        <authorList>
            <person name="Suzuki H."/>
            <person name="Lefebure T."/>
            <person name="Pavinski Bitar P."/>
            <person name="Stanhope M.J."/>
        </authorList>
    </citation>
    <scope>NUCLEOTIDE SEQUENCE [LARGE SCALE GENOMIC DNA]</scope>
    <source>
        <strain evidence="3 4">CCM 7213</strain>
    </source>
</reference>
<dbReference type="PATRIC" id="fig|911238.3.peg.130"/>
<organism evidence="3 4">
    <name type="scientific">Staphylococcus simiae CCM 7213 = CCUG 51256</name>
    <dbReference type="NCBI Taxonomy" id="911238"/>
    <lineage>
        <taxon>Bacteria</taxon>
        <taxon>Bacillati</taxon>
        <taxon>Bacillota</taxon>
        <taxon>Bacilli</taxon>
        <taxon>Bacillales</taxon>
        <taxon>Staphylococcaceae</taxon>
        <taxon>Staphylococcus</taxon>
    </lineage>
</organism>
<dbReference type="CDD" id="cd05233">
    <property type="entry name" value="SDR_c"/>
    <property type="match status" value="1"/>
</dbReference>
<evidence type="ECO:0000256" key="2">
    <source>
        <dbReference type="ARBA" id="ARBA00023002"/>
    </source>
</evidence>
<comment type="similarity">
    <text evidence="1">Belongs to the short-chain dehydrogenases/reductases (SDR) family.</text>
</comment>
<dbReference type="Gene3D" id="3.40.50.720">
    <property type="entry name" value="NAD(P)-binding Rossmann-like Domain"/>
    <property type="match status" value="1"/>
</dbReference>
<name>G5JFD6_9STAP</name>
<dbReference type="GO" id="GO:0016020">
    <property type="term" value="C:membrane"/>
    <property type="evidence" value="ECO:0007669"/>
    <property type="project" value="TreeGrafter"/>
</dbReference>
<dbReference type="InterPro" id="IPR036291">
    <property type="entry name" value="NAD(P)-bd_dom_sf"/>
</dbReference>
<dbReference type="RefSeq" id="WP_002461695.1">
    <property type="nucleotide sequence ID" value="NZ_AEUN01000014.1"/>
</dbReference>
<dbReference type="EMBL" id="AEUN01000014">
    <property type="protein sequence ID" value="EHJ09107.1"/>
    <property type="molecule type" value="Genomic_DNA"/>
</dbReference>
<dbReference type="GO" id="GO:0016491">
    <property type="term" value="F:oxidoreductase activity"/>
    <property type="evidence" value="ECO:0007669"/>
    <property type="project" value="UniProtKB-KW"/>
</dbReference>
<dbReference type="PANTHER" id="PTHR44196">
    <property type="entry name" value="DEHYDROGENASE/REDUCTASE SDR FAMILY MEMBER 7B"/>
    <property type="match status" value="1"/>
</dbReference>
<proteinExistence type="inferred from homology"/>
<keyword evidence="2" id="KW-0560">Oxidoreductase</keyword>
<comment type="caution">
    <text evidence="3">The sequence shown here is derived from an EMBL/GenBank/DDBJ whole genome shotgun (WGS) entry which is preliminary data.</text>
</comment>
<dbReference type="SUPFAM" id="SSF51735">
    <property type="entry name" value="NAD(P)-binding Rossmann-fold domains"/>
    <property type="match status" value="1"/>
</dbReference>
<dbReference type="InterPro" id="IPR020904">
    <property type="entry name" value="Sc_DH/Rdtase_CS"/>
</dbReference>
<evidence type="ECO:0000313" key="4">
    <source>
        <dbReference type="Proteomes" id="UP000005413"/>
    </source>
</evidence>